<dbReference type="Gene3D" id="3.30.1370.50">
    <property type="entry name" value="R3H-like domain"/>
    <property type="match status" value="1"/>
</dbReference>
<keyword evidence="6" id="KW-0694">RNA-binding</keyword>
<dbReference type="FunFam" id="3.30.1370.50:FF:000002">
    <property type="entry name" value="Immunoglobulin mu DNA-binding protein 2"/>
    <property type="match status" value="1"/>
</dbReference>
<dbReference type="GO" id="GO:0004386">
    <property type="term" value="F:helicase activity"/>
    <property type="evidence" value="ECO:0007669"/>
    <property type="project" value="UniProtKB-KW"/>
</dbReference>
<dbReference type="InterPro" id="IPR001650">
    <property type="entry name" value="Helicase_C-like"/>
</dbReference>
<evidence type="ECO:0000256" key="6">
    <source>
        <dbReference type="ARBA" id="ARBA00022884"/>
    </source>
</evidence>
<dbReference type="GO" id="GO:0005634">
    <property type="term" value="C:nucleus"/>
    <property type="evidence" value="ECO:0007669"/>
    <property type="project" value="UniProtKB-SubCell"/>
</dbReference>
<keyword evidence="3" id="KW-0378">Hydrolase</keyword>
<dbReference type="OMA" id="SAKKETC"/>
<dbReference type="PROSITE" id="PS51061">
    <property type="entry name" value="R3H"/>
    <property type="match status" value="1"/>
</dbReference>
<dbReference type="EMBL" id="JABCRI010000001">
    <property type="protein sequence ID" value="KAF8412726.1"/>
    <property type="molecule type" value="Genomic_DNA"/>
</dbReference>
<evidence type="ECO:0000259" key="9">
    <source>
        <dbReference type="PROSITE" id="PS51061"/>
    </source>
</evidence>
<dbReference type="SUPFAM" id="SSF82708">
    <property type="entry name" value="R3H domain"/>
    <property type="match status" value="1"/>
</dbReference>
<dbReference type="InterPro" id="IPR007502">
    <property type="entry name" value="Helicase-assoc_dom"/>
</dbReference>
<keyword evidence="12" id="KW-1185">Reference proteome</keyword>
<feature type="region of interest" description="Disordered" evidence="8">
    <location>
        <begin position="998"/>
        <end position="1122"/>
    </location>
</feature>
<dbReference type="GO" id="GO:0003723">
    <property type="term" value="F:RNA binding"/>
    <property type="evidence" value="ECO:0007669"/>
    <property type="project" value="UniProtKB-KW"/>
</dbReference>
<dbReference type="Pfam" id="PF01424">
    <property type="entry name" value="R3H"/>
    <property type="match status" value="1"/>
</dbReference>
<dbReference type="Pfam" id="PF00271">
    <property type="entry name" value="Helicase_C"/>
    <property type="match status" value="1"/>
</dbReference>
<feature type="region of interest" description="Disordered" evidence="8">
    <location>
        <begin position="880"/>
        <end position="918"/>
    </location>
</feature>
<comment type="caution">
    <text evidence="11">The sequence shown here is derived from an EMBL/GenBank/DDBJ whole genome shotgun (WGS) entry which is preliminary data.</text>
</comment>
<dbReference type="Gene3D" id="1.20.120.1080">
    <property type="match status" value="1"/>
</dbReference>
<dbReference type="SUPFAM" id="SSF52540">
    <property type="entry name" value="P-loop containing nucleoside triphosphate hydrolases"/>
    <property type="match status" value="1"/>
</dbReference>
<dbReference type="AlphaFoldDB" id="A0A835DQY7"/>
<proteinExistence type="predicted"/>
<feature type="compositionally biased region" description="Acidic residues" evidence="8">
    <location>
        <begin position="887"/>
        <end position="905"/>
    </location>
</feature>
<dbReference type="PANTHER" id="PTHR18934:SF213">
    <property type="entry name" value="3'-5' RNA HELICASE YTHDC2"/>
    <property type="match status" value="1"/>
</dbReference>
<dbReference type="SUPFAM" id="SSF48403">
    <property type="entry name" value="Ankyrin repeat"/>
    <property type="match status" value="1"/>
</dbReference>
<evidence type="ECO:0000313" key="11">
    <source>
        <dbReference type="EMBL" id="KAF8412726.1"/>
    </source>
</evidence>
<sequence>MCGKCKKLGVVTLLEEFERMVGVYGVIVVQLKCMGKCRNGPNVRVLNIACDGIQFEGGDVSLEENREGKGRRKRREAEEKRGKAFIASLSFSLEQNLNVPEATRIRISQLLEEFRIGEDEVYTFDASLTNSERAVVHELCRTMSLVSKSSGRGNQRCVSVRKRKKKQVKLMKGEKNSTCFLTFSKETKEVLQDLFTHYPPRDGEMNEEMVGNHKGKTAKIMRKKDDCFCKPSMRKVEIGKKVESLASRMTKTSNLRQIAEEKFKLPIASFRDVIASTIESHQVVLVLHTPIDAFNMRWCSSLVRLGAGKPHRSHNFFWTICGIRVRHVRLFALNPDAYQQHQIRLESKCGKHSSIMFCTNGILLRVLVGKGTGTSIKDASNEIPKDDVFEVTHIIVVKTLYLEDVLSILESTEDNHLDSVALCDTVEDTELTEEYRLALDEAINVAWSTDEFDRLLELVSPEASPKVFNYQHSLTGASPLMVFAGKGRVADVCMLISFGVDLHLRAKDGTTALEWAARENQGEVAEIIKNHMETAISNSAEEQLLLDKYLASNNPELVNTVIIVRLLRKICIDSKEGAILVFLPGWDDINKTREKLLASPFFKDSSKFLIISLHSMVPSVEQKKVFKRPPPGSRKIILSTNIAETAVTIDDVVYVIDSGRMKEKSYDSYNNVSTLYSSWVSLASAKQREGHAGRCQSGICFHLYSKTRAASLLHFQVPEIKRMPIEELCLQMKLLDPNCKIVDFLQKTLDSPVTQTIHNAIVLLQEIGGLSVDEMLTELGEKLASLPVHPSTSKMLLFSILMNCLDPALTLACASDYKDPFILSMVPEKKKRAAAAKAELASLYGGHSDQLMLQSELIRNGFIPEDVSSCSLNAQDPEMAVAPAKDNEDEESDGDLDASGSDEEGMEMHTSSGGQCGEQILSCPDNTVSVVVDRWIRFESTALDAAWIYCLRERLSAAILFKVKHPWKVLPPALEASVNAIASILSWDGRSGISLPLESVESPSSMSNAKEIDMSTPGKRKRKSLNSNGFLKSLMSNDSPHHQKSRTLISKDSHQNDLPSNNRPPPYTSALTNPYQRTPTEVPPYTSVQTNPYQRTPTQVPPYTSVHTNLSQRTPTQVPGLAGYGLARYGTYGSRENSFERQ</sequence>
<evidence type="ECO:0000259" key="10">
    <source>
        <dbReference type="PROSITE" id="PS51194"/>
    </source>
</evidence>
<dbReference type="PANTHER" id="PTHR18934">
    <property type="entry name" value="ATP-DEPENDENT RNA HELICASE"/>
    <property type="match status" value="1"/>
</dbReference>
<evidence type="ECO:0000256" key="4">
    <source>
        <dbReference type="ARBA" id="ARBA00022806"/>
    </source>
</evidence>
<dbReference type="GO" id="GO:0016787">
    <property type="term" value="F:hydrolase activity"/>
    <property type="evidence" value="ECO:0007669"/>
    <property type="project" value="UniProtKB-KW"/>
</dbReference>
<dbReference type="InterPro" id="IPR036867">
    <property type="entry name" value="R3H_dom_sf"/>
</dbReference>
<dbReference type="OrthoDB" id="5600252at2759"/>
<dbReference type="InterPro" id="IPR001374">
    <property type="entry name" value="R3H_dom"/>
</dbReference>
<feature type="domain" description="Helicase C-terminal" evidence="10">
    <location>
        <begin position="566"/>
        <end position="736"/>
    </location>
</feature>
<comment type="subcellular location">
    <subcellularLocation>
        <location evidence="1">Nucleus</location>
    </subcellularLocation>
</comment>
<keyword evidence="2" id="KW-0547">Nucleotide-binding</keyword>
<organism evidence="11 12">
    <name type="scientific">Tetracentron sinense</name>
    <name type="common">Spur-leaf</name>
    <dbReference type="NCBI Taxonomy" id="13715"/>
    <lineage>
        <taxon>Eukaryota</taxon>
        <taxon>Viridiplantae</taxon>
        <taxon>Streptophyta</taxon>
        <taxon>Embryophyta</taxon>
        <taxon>Tracheophyta</taxon>
        <taxon>Spermatophyta</taxon>
        <taxon>Magnoliopsida</taxon>
        <taxon>Trochodendrales</taxon>
        <taxon>Trochodendraceae</taxon>
        <taxon>Tetracentron</taxon>
    </lineage>
</organism>
<evidence type="ECO:0000256" key="8">
    <source>
        <dbReference type="SAM" id="MobiDB-lite"/>
    </source>
</evidence>
<dbReference type="GO" id="GO:0005524">
    <property type="term" value="F:ATP binding"/>
    <property type="evidence" value="ECO:0007669"/>
    <property type="project" value="UniProtKB-KW"/>
</dbReference>
<dbReference type="GO" id="GO:0003677">
    <property type="term" value="F:DNA binding"/>
    <property type="evidence" value="ECO:0007669"/>
    <property type="project" value="UniProtKB-ARBA"/>
</dbReference>
<feature type="domain" description="R3H" evidence="9">
    <location>
        <begin position="101"/>
        <end position="164"/>
    </location>
</feature>
<dbReference type="SMART" id="SM00490">
    <property type="entry name" value="HELICc"/>
    <property type="match status" value="1"/>
</dbReference>
<keyword evidence="4" id="KW-0347">Helicase</keyword>
<evidence type="ECO:0008006" key="13">
    <source>
        <dbReference type="Google" id="ProtNLM"/>
    </source>
</evidence>
<feature type="compositionally biased region" description="Polar residues" evidence="8">
    <location>
        <begin position="1086"/>
        <end position="1117"/>
    </location>
</feature>
<dbReference type="InterPro" id="IPR036770">
    <property type="entry name" value="Ankyrin_rpt-contain_sf"/>
</dbReference>
<dbReference type="InterPro" id="IPR027417">
    <property type="entry name" value="P-loop_NTPase"/>
</dbReference>
<keyword evidence="5" id="KW-0067">ATP-binding</keyword>
<dbReference type="SMART" id="SM00393">
    <property type="entry name" value="R3H"/>
    <property type="match status" value="1"/>
</dbReference>
<dbReference type="PROSITE" id="PS51194">
    <property type="entry name" value="HELICASE_CTER"/>
    <property type="match status" value="1"/>
</dbReference>
<evidence type="ECO:0000256" key="3">
    <source>
        <dbReference type="ARBA" id="ARBA00022801"/>
    </source>
</evidence>
<gene>
    <name evidence="11" type="ORF">HHK36_000695</name>
</gene>
<evidence type="ECO:0000256" key="1">
    <source>
        <dbReference type="ARBA" id="ARBA00004123"/>
    </source>
</evidence>
<evidence type="ECO:0000313" key="12">
    <source>
        <dbReference type="Proteomes" id="UP000655225"/>
    </source>
</evidence>
<protein>
    <recommendedName>
        <fullName evidence="13">RNA helicase</fullName>
    </recommendedName>
</protein>
<dbReference type="Pfam" id="PF21010">
    <property type="entry name" value="HA2_C"/>
    <property type="match status" value="1"/>
</dbReference>
<name>A0A835DQY7_TETSI</name>
<reference evidence="11 12" key="1">
    <citation type="submission" date="2020-04" db="EMBL/GenBank/DDBJ databases">
        <title>Plant Genome Project.</title>
        <authorList>
            <person name="Zhang R.-G."/>
        </authorList>
    </citation>
    <scope>NUCLEOTIDE SEQUENCE [LARGE SCALE GENOMIC DNA]</scope>
    <source>
        <strain evidence="11">YNK0</strain>
        <tissue evidence="11">Leaf</tissue>
    </source>
</reference>
<keyword evidence="7" id="KW-0539">Nucleus</keyword>
<evidence type="ECO:0000256" key="5">
    <source>
        <dbReference type="ARBA" id="ARBA00022840"/>
    </source>
</evidence>
<dbReference type="SMART" id="SM00847">
    <property type="entry name" value="HA2"/>
    <property type="match status" value="1"/>
</dbReference>
<dbReference type="Gene3D" id="1.25.40.20">
    <property type="entry name" value="Ankyrin repeat-containing domain"/>
    <property type="match status" value="1"/>
</dbReference>
<evidence type="ECO:0000256" key="2">
    <source>
        <dbReference type="ARBA" id="ARBA00022741"/>
    </source>
</evidence>
<dbReference type="Gene3D" id="3.40.50.300">
    <property type="entry name" value="P-loop containing nucleotide triphosphate hydrolases"/>
    <property type="match status" value="1"/>
</dbReference>
<dbReference type="Proteomes" id="UP000655225">
    <property type="component" value="Unassembled WGS sequence"/>
</dbReference>
<feature type="compositionally biased region" description="Polar residues" evidence="8">
    <location>
        <begin position="1069"/>
        <end position="1079"/>
    </location>
</feature>
<feature type="compositionally biased region" description="Polar residues" evidence="8">
    <location>
        <begin position="1025"/>
        <end position="1038"/>
    </location>
</feature>
<evidence type="ECO:0000256" key="7">
    <source>
        <dbReference type="ARBA" id="ARBA00023242"/>
    </source>
</evidence>
<accession>A0A835DQY7</accession>
<dbReference type="FunFam" id="3.40.50.300:FF:000860">
    <property type="entry name" value="DExH-box ATP-dependent RNA helicase DExH6"/>
    <property type="match status" value="1"/>
</dbReference>
<dbReference type="CDD" id="cd18791">
    <property type="entry name" value="SF2_C_RHA"/>
    <property type="match status" value="1"/>
</dbReference>
<feature type="compositionally biased region" description="Low complexity" evidence="8">
    <location>
        <begin position="998"/>
        <end position="1007"/>
    </location>
</feature>